<dbReference type="STRING" id="364199.SAMN04489858_12029"/>
<organism evidence="1 2">
    <name type="scientific">Paracoccus homiensis</name>
    <dbReference type="NCBI Taxonomy" id="364199"/>
    <lineage>
        <taxon>Bacteria</taxon>
        <taxon>Pseudomonadati</taxon>
        <taxon>Pseudomonadota</taxon>
        <taxon>Alphaproteobacteria</taxon>
        <taxon>Rhodobacterales</taxon>
        <taxon>Paracoccaceae</taxon>
        <taxon>Paracoccus</taxon>
    </lineage>
</organism>
<evidence type="ECO:0000313" key="1">
    <source>
        <dbReference type="EMBL" id="SEU02674.1"/>
    </source>
</evidence>
<accession>A0A1I0IZQ2</accession>
<proteinExistence type="predicted"/>
<sequence length="60" mass="7042">MMTTPLQFPRMDNRQDELRRNVVSLADPMPPMREIYIDLPRNEWAELPPAFIAAQAMEAR</sequence>
<evidence type="ECO:0000313" key="2">
    <source>
        <dbReference type="Proteomes" id="UP000199180"/>
    </source>
</evidence>
<protein>
    <submittedName>
        <fullName evidence="1">Uncharacterized protein</fullName>
    </submittedName>
</protein>
<dbReference type="EMBL" id="FOHO01000020">
    <property type="protein sequence ID" value="SEU02674.1"/>
    <property type="molecule type" value="Genomic_DNA"/>
</dbReference>
<keyword evidence="2" id="KW-1185">Reference proteome</keyword>
<dbReference type="AlphaFoldDB" id="A0A1I0IZQ2"/>
<gene>
    <name evidence="1" type="ORF">SAMN04489858_12029</name>
</gene>
<dbReference type="Proteomes" id="UP000199180">
    <property type="component" value="Unassembled WGS sequence"/>
</dbReference>
<reference evidence="1 2" key="1">
    <citation type="submission" date="2016-10" db="EMBL/GenBank/DDBJ databases">
        <authorList>
            <person name="de Groot N.N."/>
        </authorList>
    </citation>
    <scope>NUCLEOTIDE SEQUENCE [LARGE SCALE GENOMIC DNA]</scope>
    <source>
        <strain evidence="1 2">DSM 17862</strain>
    </source>
</reference>
<name>A0A1I0IZQ2_9RHOB</name>